<dbReference type="AlphaFoldDB" id="A0A4R3UM02"/>
<dbReference type="RefSeq" id="WP_132574427.1">
    <property type="nucleotide sequence ID" value="NZ_CBCSGL010000021.1"/>
</dbReference>
<evidence type="ECO:0000313" key="2">
    <source>
        <dbReference type="Proteomes" id="UP000295110"/>
    </source>
</evidence>
<dbReference type="Proteomes" id="UP000295110">
    <property type="component" value="Unassembled WGS sequence"/>
</dbReference>
<proteinExistence type="predicted"/>
<evidence type="ECO:0000313" key="1">
    <source>
        <dbReference type="EMBL" id="TCU91601.1"/>
    </source>
</evidence>
<sequence length="108" mass="11764">MQSTEMGNLAREFAVVEMSGDKAEEKAFVVGFARRFTDVLQIEGREPDDWEVHQILAMAGALNAGMTRLAATCLGQAMADPETCVPELRQATGLATRRQLEDVIYGCG</sequence>
<dbReference type="EMBL" id="SMBU01000025">
    <property type="protein sequence ID" value="TCU91601.1"/>
    <property type="molecule type" value="Genomic_DNA"/>
</dbReference>
<gene>
    <name evidence="1" type="ORF">EV671_102580</name>
</gene>
<organism evidence="1 2">
    <name type="scientific">Roseateles saccharophilus</name>
    <name type="common">Pseudomonas saccharophila</name>
    <dbReference type="NCBI Taxonomy" id="304"/>
    <lineage>
        <taxon>Bacteria</taxon>
        <taxon>Pseudomonadati</taxon>
        <taxon>Pseudomonadota</taxon>
        <taxon>Betaproteobacteria</taxon>
        <taxon>Burkholderiales</taxon>
        <taxon>Sphaerotilaceae</taxon>
        <taxon>Roseateles</taxon>
    </lineage>
</organism>
<reference evidence="1 2" key="1">
    <citation type="submission" date="2019-03" db="EMBL/GenBank/DDBJ databases">
        <title>Genomic Encyclopedia of Type Strains, Phase IV (KMG-IV): sequencing the most valuable type-strain genomes for metagenomic binning, comparative biology and taxonomic classification.</title>
        <authorList>
            <person name="Goeker M."/>
        </authorList>
    </citation>
    <scope>NUCLEOTIDE SEQUENCE [LARGE SCALE GENOMIC DNA]</scope>
    <source>
        <strain evidence="1 2">DSM 654</strain>
    </source>
</reference>
<protein>
    <submittedName>
        <fullName evidence="1">Uncharacterized protein</fullName>
    </submittedName>
</protein>
<keyword evidence="2" id="KW-1185">Reference proteome</keyword>
<name>A0A4R3UM02_ROSSA</name>
<comment type="caution">
    <text evidence="1">The sequence shown here is derived from an EMBL/GenBank/DDBJ whole genome shotgun (WGS) entry which is preliminary data.</text>
</comment>
<accession>A0A4R3UM02</accession>